<evidence type="ECO:0000313" key="2">
    <source>
        <dbReference type="Proteomes" id="UP000789901"/>
    </source>
</evidence>
<comment type="caution">
    <text evidence="1">The sequence shown here is derived from an EMBL/GenBank/DDBJ whole genome shotgun (WGS) entry which is preliminary data.</text>
</comment>
<dbReference type="Proteomes" id="UP000789901">
    <property type="component" value="Unassembled WGS sequence"/>
</dbReference>
<sequence length="312" mass="35307">MFGISPIYNAIVVDLSHTDDIANEAFINGTLSFGPIILMNYLEYDDSLMLNSTIDLPTSRPRTKRHLDIRYLCGEGVAFLNHENQVELRCSAGVFAFSETTGDRFILTSGRCFPEDLKDLNTTFIYHVPWGQPEAFNFFGFSNFTSYSTTDFTIIERFDNEIDLTPQIRSSDNNFPSLFIEKFGNPIVGQHMCISGYVINIVCGRVTSLAVNPFLSAVRIHTITVKYLGLLRIETSGVTLHDIDRGGTVFSYIPSIGNQRVEVYGYVTHYYGRSRKSRKETVAVTTIHNLRTFGRFMNDLTFIDMGTYQPPL</sequence>
<keyword evidence="2" id="KW-1185">Reference proteome</keyword>
<organism evidence="1 2">
    <name type="scientific">Gigaspora margarita</name>
    <dbReference type="NCBI Taxonomy" id="4874"/>
    <lineage>
        <taxon>Eukaryota</taxon>
        <taxon>Fungi</taxon>
        <taxon>Fungi incertae sedis</taxon>
        <taxon>Mucoromycota</taxon>
        <taxon>Glomeromycotina</taxon>
        <taxon>Glomeromycetes</taxon>
        <taxon>Diversisporales</taxon>
        <taxon>Gigasporaceae</taxon>
        <taxon>Gigaspora</taxon>
    </lineage>
</organism>
<reference evidence="1 2" key="1">
    <citation type="submission" date="2021-06" db="EMBL/GenBank/DDBJ databases">
        <authorList>
            <person name="Kallberg Y."/>
            <person name="Tangrot J."/>
            <person name="Rosling A."/>
        </authorList>
    </citation>
    <scope>NUCLEOTIDE SEQUENCE [LARGE SCALE GENOMIC DNA]</scope>
    <source>
        <strain evidence="1 2">120-4 pot B 10/14</strain>
    </source>
</reference>
<accession>A0ABN7V5N1</accession>
<proteinExistence type="predicted"/>
<dbReference type="EMBL" id="CAJVQB010008981">
    <property type="protein sequence ID" value="CAG8725286.1"/>
    <property type="molecule type" value="Genomic_DNA"/>
</dbReference>
<gene>
    <name evidence="1" type="ORF">GMARGA_LOCUS13880</name>
</gene>
<protein>
    <submittedName>
        <fullName evidence="1">36486_t:CDS:1</fullName>
    </submittedName>
</protein>
<evidence type="ECO:0000313" key="1">
    <source>
        <dbReference type="EMBL" id="CAG8725286.1"/>
    </source>
</evidence>
<name>A0ABN7V5N1_GIGMA</name>